<dbReference type="PROSITE" id="PS51144">
    <property type="entry name" value="ALPHA_CA_2"/>
    <property type="match status" value="2"/>
</dbReference>
<evidence type="ECO:0000256" key="5">
    <source>
        <dbReference type="ARBA" id="ARBA00022833"/>
    </source>
</evidence>
<evidence type="ECO:0000256" key="3">
    <source>
        <dbReference type="ARBA" id="ARBA00012925"/>
    </source>
</evidence>
<protein>
    <recommendedName>
        <fullName evidence="3 8">Carbonic anhydrase</fullName>
        <ecNumber evidence="3 8">4.2.1.1</ecNumber>
    </recommendedName>
</protein>
<dbReference type="GO" id="GO:0005886">
    <property type="term" value="C:plasma membrane"/>
    <property type="evidence" value="ECO:0007669"/>
    <property type="project" value="TreeGrafter"/>
</dbReference>
<keyword evidence="5 8" id="KW-0862">Zinc</keyword>
<dbReference type="Gene3D" id="3.10.200.10">
    <property type="entry name" value="Alpha carbonic anhydrase"/>
    <property type="match status" value="3"/>
</dbReference>
<dbReference type="Proteomes" id="UP001152795">
    <property type="component" value="Unassembled WGS sequence"/>
</dbReference>
<organism evidence="9 10">
    <name type="scientific">Paramuricea clavata</name>
    <name type="common">Red gorgonian</name>
    <name type="synonym">Violescent sea-whip</name>
    <dbReference type="NCBI Taxonomy" id="317549"/>
    <lineage>
        <taxon>Eukaryota</taxon>
        <taxon>Metazoa</taxon>
        <taxon>Cnidaria</taxon>
        <taxon>Anthozoa</taxon>
        <taxon>Octocorallia</taxon>
        <taxon>Malacalcyonacea</taxon>
        <taxon>Plexauridae</taxon>
        <taxon>Paramuricea</taxon>
    </lineage>
</organism>
<dbReference type="PANTHER" id="PTHR18952">
    <property type="entry name" value="CARBONIC ANHYDRASE"/>
    <property type="match status" value="1"/>
</dbReference>
<evidence type="ECO:0000313" key="10">
    <source>
        <dbReference type="Proteomes" id="UP001152795"/>
    </source>
</evidence>
<dbReference type="OrthoDB" id="429145at2759"/>
<evidence type="ECO:0000256" key="7">
    <source>
        <dbReference type="ARBA" id="ARBA00048348"/>
    </source>
</evidence>
<evidence type="ECO:0000256" key="2">
    <source>
        <dbReference type="ARBA" id="ARBA00010718"/>
    </source>
</evidence>
<comment type="function">
    <text evidence="1 8">Reversible hydration of carbon dioxide.</text>
</comment>
<dbReference type="InterPro" id="IPR036398">
    <property type="entry name" value="CA_dom_sf"/>
</dbReference>
<sequence length="703" mass="78656">MQNNGKFFHSAQHIAAYHIGVLTCRFQSGVAFVAQKIAIEVPSVVYIWIHLILAGFTEHKEQCTKNCHYCFLWSEAQPLQEVQSGIIFPHNTVHQKPDNLHLVHLNTKYPNVSVGLENADGLAVLGVLIQRGKFNENYNFLNHTKYDVTYPGNTSNIMLPSLMGLLPNNKSFYRYNGSLTTPGCQQVVTWTVFANAIEVSNAEFNTLRWHNCQTLGLSAAISHQCPQLPVQVCRFTRGFRAAAGGTKWDYHSAQYGVNTWPKHFPACNGTSQSPIDIKNPTYSNLGDIQFTNYDAIPANVQTTATNNRSEEHSVSFSGFTDSSIPKITNGGLVGTFQLAGLHFHWGDDHSLGSEHHVDNVAFPTELHMVHLNTKYPNMSVGLENADGLAAFGVLIRRGQFNENYSFLNHTKYNVTYPGMTSNIMLSSLIGLLPNDTSFYRYNGSMTTPGPGCHQVVTWTVFANAVEVSNAQFNALWDMKYNEIINGTIQPLKHMFPSNDMLMTYTFVECALLGRRLVIVFLVNYFICSLHDVICIRCQYMAKALSNLSYICVLLRQGRHNYNYNFLNRAAQQVPYPDMTANIALSSLAGLLPYDRSFYRYQGSLTTPECQQVVTWTVFANTVEISGAQLNALRGWVMGKIKNIHASCHERRTSKFSALYIWIDLISCANNSSVSGLARPQQLQTPWLFVTTMIGSAAEYGIDS</sequence>
<comment type="catalytic activity">
    <reaction evidence="7 8">
        <text>hydrogencarbonate + H(+) = CO2 + H2O</text>
        <dbReference type="Rhea" id="RHEA:10748"/>
        <dbReference type="ChEBI" id="CHEBI:15377"/>
        <dbReference type="ChEBI" id="CHEBI:15378"/>
        <dbReference type="ChEBI" id="CHEBI:16526"/>
        <dbReference type="ChEBI" id="CHEBI:17544"/>
        <dbReference type="EC" id="4.2.1.1"/>
    </reaction>
</comment>
<evidence type="ECO:0000256" key="6">
    <source>
        <dbReference type="ARBA" id="ARBA00023239"/>
    </source>
</evidence>
<keyword evidence="6 8" id="KW-0456">Lyase</keyword>
<proteinExistence type="inferred from homology"/>
<keyword evidence="4 8" id="KW-0479">Metal-binding</keyword>
<dbReference type="InterPro" id="IPR023561">
    <property type="entry name" value="Carbonic_anhydrase_a-class"/>
</dbReference>
<evidence type="ECO:0000313" key="9">
    <source>
        <dbReference type="EMBL" id="CAB3989252.1"/>
    </source>
</evidence>
<dbReference type="PANTHER" id="PTHR18952:SF265">
    <property type="entry name" value="CARBONIC ANHYDRASE"/>
    <property type="match status" value="1"/>
</dbReference>
<keyword evidence="10" id="KW-1185">Reference proteome</keyword>
<comment type="cofactor">
    <cofactor evidence="8">
        <name>Zn(2+)</name>
        <dbReference type="ChEBI" id="CHEBI:29105"/>
    </cofactor>
</comment>
<dbReference type="PROSITE" id="PS00162">
    <property type="entry name" value="ALPHA_CA_1"/>
    <property type="match status" value="1"/>
</dbReference>
<evidence type="ECO:0000256" key="1">
    <source>
        <dbReference type="ARBA" id="ARBA00002904"/>
    </source>
</evidence>
<dbReference type="InterPro" id="IPR018338">
    <property type="entry name" value="Carbonic_anhydrase_a-class_CS"/>
</dbReference>
<dbReference type="GO" id="GO:0004089">
    <property type="term" value="F:carbonate dehydratase activity"/>
    <property type="evidence" value="ECO:0007669"/>
    <property type="project" value="UniProtKB-UniRule"/>
</dbReference>
<evidence type="ECO:0000256" key="8">
    <source>
        <dbReference type="RuleBase" id="RU367011"/>
    </source>
</evidence>
<dbReference type="GO" id="GO:0008270">
    <property type="term" value="F:zinc ion binding"/>
    <property type="evidence" value="ECO:0007669"/>
    <property type="project" value="UniProtKB-UniRule"/>
</dbReference>
<accession>A0A6S7GIA0</accession>
<dbReference type="AlphaFoldDB" id="A0A6S7GIA0"/>
<comment type="similarity">
    <text evidence="2 8">Belongs to the alpha-carbonic anhydrase family.</text>
</comment>
<dbReference type="SUPFAM" id="SSF51069">
    <property type="entry name" value="Carbonic anhydrase"/>
    <property type="match status" value="3"/>
</dbReference>
<dbReference type="EMBL" id="CACRXK020001451">
    <property type="protein sequence ID" value="CAB3989252.1"/>
    <property type="molecule type" value="Genomic_DNA"/>
</dbReference>
<dbReference type="InterPro" id="IPR001148">
    <property type="entry name" value="CA_dom"/>
</dbReference>
<dbReference type="Pfam" id="PF00194">
    <property type="entry name" value="Carb_anhydrase"/>
    <property type="match status" value="3"/>
</dbReference>
<dbReference type="EC" id="4.2.1.1" evidence="3 8"/>
<reference evidence="9" key="1">
    <citation type="submission" date="2020-04" db="EMBL/GenBank/DDBJ databases">
        <authorList>
            <person name="Alioto T."/>
            <person name="Alioto T."/>
            <person name="Gomez Garrido J."/>
        </authorList>
    </citation>
    <scope>NUCLEOTIDE SEQUENCE</scope>
    <source>
        <strain evidence="9">A484AB</strain>
    </source>
</reference>
<name>A0A6S7GIA0_PARCT</name>
<dbReference type="SMART" id="SM01057">
    <property type="entry name" value="Carb_anhydrase"/>
    <property type="match status" value="2"/>
</dbReference>
<evidence type="ECO:0000256" key="4">
    <source>
        <dbReference type="ARBA" id="ARBA00022723"/>
    </source>
</evidence>
<gene>
    <name evidence="9" type="ORF">PACLA_8A031971</name>
</gene>
<comment type="caution">
    <text evidence="9">The sequence shown here is derived from an EMBL/GenBank/DDBJ whole genome shotgun (WGS) entry which is preliminary data.</text>
</comment>